<comment type="similarity">
    <text evidence="1">Belongs to the Nudix hydrolase family.</text>
</comment>
<organism evidence="4 5">
    <name type="scientific">Ruminococcus albus SY3</name>
    <dbReference type="NCBI Taxonomy" id="1341156"/>
    <lineage>
        <taxon>Bacteria</taxon>
        <taxon>Bacillati</taxon>
        <taxon>Bacillota</taxon>
        <taxon>Clostridia</taxon>
        <taxon>Eubacteriales</taxon>
        <taxon>Oscillospiraceae</taxon>
        <taxon>Ruminococcus</taxon>
    </lineage>
</organism>
<keyword evidence="2 4" id="KW-0378">Hydrolase</keyword>
<evidence type="ECO:0000313" key="4">
    <source>
        <dbReference type="EMBL" id="EXM39617.1"/>
    </source>
</evidence>
<dbReference type="CDD" id="cd04688">
    <property type="entry name" value="NUDIX_Hydrolase"/>
    <property type="match status" value="1"/>
</dbReference>
<dbReference type="OrthoDB" id="9008185at2"/>
<dbReference type="PROSITE" id="PS00893">
    <property type="entry name" value="NUDIX_BOX"/>
    <property type="match status" value="1"/>
</dbReference>
<dbReference type="GO" id="GO:0016787">
    <property type="term" value="F:hydrolase activity"/>
    <property type="evidence" value="ECO:0007669"/>
    <property type="project" value="UniProtKB-KW"/>
</dbReference>
<proteinExistence type="inferred from homology"/>
<evidence type="ECO:0000313" key="5">
    <source>
        <dbReference type="Proteomes" id="UP000021369"/>
    </source>
</evidence>
<feature type="domain" description="Nudix hydrolase" evidence="3">
    <location>
        <begin position="12"/>
        <end position="150"/>
    </location>
</feature>
<dbReference type="PANTHER" id="PTHR43736:SF1">
    <property type="entry name" value="DIHYDRONEOPTERIN TRIPHOSPHATE DIPHOSPHATASE"/>
    <property type="match status" value="1"/>
</dbReference>
<protein>
    <submittedName>
        <fullName evidence="4">NUDIX hydrolase</fullName>
    </submittedName>
</protein>
<dbReference type="AlphaFoldDB" id="A0A011V2F3"/>
<sequence length="160" mass="18571">MNEDMTAVCGDGLINIRVCAIIQKKGRLLMAYSDDAGYLYTVGGRVKFGETAEQAIVREVFEETGVKLGIDRLGFIQENYFYGDVPSNKGKLIYEVDYFFYMKVPEDFKPVGMDIKEGDNTEHLCWIDPMTEERRFYPEFFRTELFEPFEGVRHIVTDDR</sequence>
<gene>
    <name evidence="4" type="ORF">RASY3_07170</name>
</gene>
<dbReference type="EMBL" id="JEOB01000002">
    <property type="protein sequence ID" value="EXM39617.1"/>
    <property type="molecule type" value="Genomic_DNA"/>
</dbReference>
<dbReference type="RefSeq" id="WP_037286442.1">
    <property type="nucleotide sequence ID" value="NZ_JEOB01000002.1"/>
</dbReference>
<dbReference type="Gene3D" id="3.90.79.10">
    <property type="entry name" value="Nucleoside Triphosphate Pyrophosphohydrolase"/>
    <property type="match status" value="1"/>
</dbReference>
<keyword evidence="5" id="KW-1185">Reference proteome</keyword>
<dbReference type="PROSITE" id="PS51462">
    <property type="entry name" value="NUDIX"/>
    <property type="match status" value="1"/>
</dbReference>
<dbReference type="Proteomes" id="UP000021369">
    <property type="component" value="Unassembled WGS sequence"/>
</dbReference>
<dbReference type="PANTHER" id="PTHR43736">
    <property type="entry name" value="ADP-RIBOSE PYROPHOSPHATASE"/>
    <property type="match status" value="1"/>
</dbReference>
<dbReference type="PATRIC" id="fig|1341156.4.peg.1848"/>
<evidence type="ECO:0000256" key="1">
    <source>
        <dbReference type="ARBA" id="ARBA00005582"/>
    </source>
</evidence>
<reference evidence="4 5" key="1">
    <citation type="submission" date="2013-06" db="EMBL/GenBank/DDBJ databases">
        <title>Rumen cellulosomics: divergent fiber-degrading strategies revealed by comparative genome-wide analysis of six Ruminococcal strains.</title>
        <authorList>
            <person name="Dassa B."/>
            <person name="Borovok I."/>
            <person name="Lamed R."/>
            <person name="Flint H."/>
            <person name="Yeoman C.J."/>
            <person name="White B."/>
            <person name="Bayer E.A."/>
        </authorList>
    </citation>
    <scope>NUCLEOTIDE SEQUENCE [LARGE SCALE GENOMIC DNA]</scope>
    <source>
        <strain evidence="4 5">SY3</strain>
    </source>
</reference>
<accession>A0A011V2F3</accession>
<dbReference type="InterPro" id="IPR000086">
    <property type="entry name" value="NUDIX_hydrolase_dom"/>
</dbReference>
<name>A0A011V2F3_RUMAL</name>
<dbReference type="SUPFAM" id="SSF55811">
    <property type="entry name" value="Nudix"/>
    <property type="match status" value="1"/>
</dbReference>
<comment type="caution">
    <text evidence="4">The sequence shown here is derived from an EMBL/GenBank/DDBJ whole genome shotgun (WGS) entry which is preliminary data.</text>
</comment>
<dbReference type="InterPro" id="IPR020084">
    <property type="entry name" value="NUDIX_hydrolase_CS"/>
</dbReference>
<dbReference type="InterPro" id="IPR015797">
    <property type="entry name" value="NUDIX_hydrolase-like_dom_sf"/>
</dbReference>
<dbReference type="Pfam" id="PF00293">
    <property type="entry name" value="NUDIX"/>
    <property type="match status" value="1"/>
</dbReference>
<evidence type="ECO:0000256" key="2">
    <source>
        <dbReference type="ARBA" id="ARBA00022801"/>
    </source>
</evidence>
<evidence type="ECO:0000259" key="3">
    <source>
        <dbReference type="PROSITE" id="PS51462"/>
    </source>
</evidence>